<evidence type="ECO:0000256" key="1">
    <source>
        <dbReference type="SAM" id="MobiDB-lite"/>
    </source>
</evidence>
<feature type="non-terminal residue" evidence="2">
    <location>
        <position position="184"/>
    </location>
</feature>
<dbReference type="Proteomes" id="UP000054558">
    <property type="component" value="Unassembled WGS sequence"/>
</dbReference>
<evidence type="ECO:0000313" key="2">
    <source>
        <dbReference type="EMBL" id="GAQ92795.1"/>
    </source>
</evidence>
<gene>
    <name evidence="2" type="ORF">KFL_011420010</name>
</gene>
<dbReference type="AlphaFoldDB" id="A0A1Y1IPH7"/>
<keyword evidence="3" id="KW-1185">Reference proteome</keyword>
<sequence>MMNAKSMESAGGKRIKSAAEAALNRGRRQAGQIPRNPPHPTQCNSEEARDAGGQLTLVAQAGRFLTNFMSGDCALYSIDEEGSSSSVFLMTAWNHNAARPKPLGRPTESNALLETVYWDTLGNPSCTCDRGRLSFGAACVHKLVLEALQERRQSSHRSFQKGQRVVEAPCSGVGQRVLGVYWNA</sequence>
<feature type="region of interest" description="Disordered" evidence="1">
    <location>
        <begin position="1"/>
        <end position="48"/>
    </location>
</feature>
<reference evidence="2 3" key="1">
    <citation type="journal article" date="2014" name="Nat. Commun.">
        <title>Klebsormidium flaccidum genome reveals primary factors for plant terrestrial adaptation.</title>
        <authorList>
            <person name="Hori K."/>
            <person name="Maruyama F."/>
            <person name="Fujisawa T."/>
            <person name="Togashi T."/>
            <person name="Yamamoto N."/>
            <person name="Seo M."/>
            <person name="Sato S."/>
            <person name="Yamada T."/>
            <person name="Mori H."/>
            <person name="Tajima N."/>
            <person name="Moriyama T."/>
            <person name="Ikeuchi M."/>
            <person name="Watanabe M."/>
            <person name="Wada H."/>
            <person name="Kobayashi K."/>
            <person name="Saito M."/>
            <person name="Masuda T."/>
            <person name="Sasaki-Sekimoto Y."/>
            <person name="Mashiguchi K."/>
            <person name="Awai K."/>
            <person name="Shimojima M."/>
            <person name="Masuda S."/>
            <person name="Iwai M."/>
            <person name="Nobusawa T."/>
            <person name="Narise T."/>
            <person name="Kondo S."/>
            <person name="Saito H."/>
            <person name="Sato R."/>
            <person name="Murakawa M."/>
            <person name="Ihara Y."/>
            <person name="Oshima-Yamada Y."/>
            <person name="Ohtaka K."/>
            <person name="Satoh M."/>
            <person name="Sonobe K."/>
            <person name="Ishii M."/>
            <person name="Ohtani R."/>
            <person name="Kanamori-Sato M."/>
            <person name="Honoki R."/>
            <person name="Miyazaki D."/>
            <person name="Mochizuki H."/>
            <person name="Umetsu J."/>
            <person name="Higashi K."/>
            <person name="Shibata D."/>
            <person name="Kamiya Y."/>
            <person name="Sato N."/>
            <person name="Nakamura Y."/>
            <person name="Tabata S."/>
            <person name="Ida S."/>
            <person name="Kurokawa K."/>
            <person name="Ohta H."/>
        </authorList>
    </citation>
    <scope>NUCLEOTIDE SEQUENCE [LARGE SCALE GENOMIC DNA]</scope>
    <source>
        <strain evidence="2 3">NIES-2285</strain>
    </source>
</reference>
<dbReference type="PANTHER" id="PTHR34305:SF1">
    <property type="entry name" value="SWIM-TYPE DOMAIN-CONTAINING PROTEIN"/>
    <property type="match status" value="1"/>
</dbReference>
<proteinExistence type="predicted"/>
<evidence type="ECO:0000313" key="3">
    <source>
        <dbReference type="Proteomes" id="UP000054558"/>
    </source>
</evidence>
<protein>
    <recommendedName>
        <fullName evidence="4">SWIM-type domain-containing protein</fullName>
    </recommendedName>
</protein>
<dbReference type="PANTHER" id="PTHR34305">
    <property type="entry name" value="EXPRESSED PROTEIN"/>
    <property type="match status" value="1"/>
</dbReference>
<evidence type="ECO:0008006" key="4">
    <source>
        <dbReference type="Google" id="ProtNLM"/>
    </source>
</evidence>
<organism evidence="2 3">
    <name type="scientific">Klebsormidium nitens</name>
    <name type="common">Green alga</name>
    <name type="synonym">Ulothrix nitens</name>
    <dbReference type="NCBI Taxonomy" id="105231"/>
    <lineage>
        <taxon>Eukaryota</taxon>
        <taxon>Viridiplantae</taxon>
        <taxon>Streptophyta</taxon>
        <taxon>Klebsormidiophyceae</taxon>
        <taxon>Klebsormidiales</taxon>
        <taxon>Klebsormidiaceae</taxon>
        <taxon>Klebsormidium</taxon>
    </lineage>
</organism>
<accession>A0A1Y1IPH7</accession>
<name>A0A1Y1IPH7_KLENI</name>
<dbReference type="EMBL" id="DF238091">
    <property type="protein sequence ID" value="GAQ92795.1"/>
    <property type="molecule type" value="Genomic_DNA"/>
</dbReference>